<dbReference type="RefSeq" id="WP_110306165.1">
    <property type="nucleotide sequence ID" value="NZ_QJHK01000005.1"/>
</dbReference>
<accession>A0A2V4BRY1</accession>
<dbReference type="Gene3D" id="3.40.50.2300">
    <property type="match status" value="1"/>
</dbReference>
<proteinExistence type="predicted"/>
<name>A0A2V4BRY1_9FLAO</name>
<evidence type="ECO:0000259" key="3">
    <source>
        <dbReference type="PROSITE" id="PS50930"/>
    </source>
</evidence>
<evidence type="ECO:0000313" key="5">
    <source>
        <dbReference type="Proteomes" id="UP000247903"/>
    </source>
</evidence>
<sequence length="251" mass="29014">MKIKTIIIDDESHARSFLKKLCNRYFPDKIEIVDECNSVASALISIKNNTPNLVFLDIQMPDENGFELLSQFENIPFEIIFTTAHKEFAIEAIRKSALDYLVKPIDVQDFKTAINRLESVLENKHNLDRYQLLTENLNQPTSAKQRIAFPTKTGFEIIHINKIVFCKSDGSYTFIQTTEQQHYTSKSFKEIGELLESEIKFLKVHRSYLINAEYVKNFKSDVYVLEMTSGDKIPVSDKSFNKKELIDAITK</sequence>
<feature type="domain" description="HTH LytTR-type" evidence="3">
    <location>
        <begin position="147"/>
        <end position="236"/>
    </location>
</feature>
<dbReference type="AlphaFoldDB" id="A0A2V4BRY1"/>
<evidence type="ECO:0000259" key="2">
    <source>
        <dbReference type="PROSITE" id="PS50110"/>
    </source>
</evidence>
<dbReference type="OrthoDB" id="2168082at2"/>
<dbReference type="EMBL" id="QJHK01000005">
    <property type="protein sequence ID" value="PXY41377.1"/>
    <property type="molecule type" value="Genomic_DNA"/>
</dbReference>
<dbReference type="Gene3D" id="2.40.50.1020">
    <property type="entry name" value="LytTr DNA-binding domain"/>
    <property type="match status" value="1"/>
</dbReference>
<dbReference type="Pfam" id="PF00072">
    <property type="entry name" value="Response_reg"/>
    <property type="match status" value="1"/>
</dbReference>
<dbReference type="SMART" id="SM00850">
    <property type="entry name" value="LytTR"/>
    <property type="match status" value="1"/>
</dbReference>
<feature type="domain" description="Response regulatory" evidence="2">
    <location>
        <begin position="4"/>
        <end position="118"/>
    </location>
</feature>
<keyword evidence="5" id="KW-1185">Reference proteome</keyword>
<dbReference type="InterPro" id="IPR001789">
    <property type="entry name" value="Sig_transdc_resp-reg_receiver"/>
</dbReference>
<organism evidence="4 5">
    <name type="scientific">Flavobacterium cheongpyeongense</name>
    <dbReference type="NCBI Taxonomy" id="2212651"/>
    <lineage>
        <taxon>Bacteria</taxon>
        <taxon>Pseudomonadati</taxon>
        <taxon>Bacteroidota</taxon>
        <taxon>Flavobacteriia</taxon>
        <taxon>Flavobacteriales</taxon>
        <taxon>Flavobacteriaceae</taxon>
        <taxon>Flavobacterium</taxon>
    </lineage>
</organism>
<evidence type="ECO:0000313" key="4">
    <source>
        <dbReference type="EMBL" id="PXY41377.1"/>
    </source>
</evidence>
<dbReference type="GO" id="GO:0000156">
    <property type="term" value="F:phosphorelay response regulator activity"/>
    <property type="evidence" value="ECO:0007669"/>
    <property type="project" value="InterPro"/>
</dbReference>
<evidence type="ECO:0000256" key="1">
    <source>
        <dbReference type="PROSITE-ProRule" id="PRU00169"/>
    </source>
</evidence>
<dbReference type="GO" id="GO:0003677">
    <property type="term" value="F:DNA binding"/>
    <property type="evidence" value="ECO:0007669"/>
    <property type="project" value="UniProtKB-KW"/>
</dbReference>
<dbReference type="PROSITE" id="PS50930">
    <property type="entry name" value="HTH_LYTTR"/>
    <property type="match status" value="1"/>
</dbReference>
<dbReference type="SMART" id="SM00448">
    <property type="entry name" value="REC"/>
    <property type="match status" value="1"/>
</dbReference>
<dbReference type="InterPro" id="IPR046947">
    <property type="entry name" value="LytR-like"/>
</dbReference>
<dbReference type="InterPro" id="IPR011006">
    <property type="entry name" value="CheY-like_superfamily"/>
</dbReference>
<gene>
    <name evidence="4" type="ORF">DMB65_08215</name>
</gene>
<dbReference type="Pfam" id="PF04397">
    <property type="entry name" value="LytTR"/>
    <property type="match status" value="1"/>
</dbReference>
<dbReference type="InterPro" id="IPR007492">
    <property type="entry name" value="LytTR_DNA-bd_dom"/>
</dbReference>
<comment type="caution">
    <text evidence="4">The sequence shown here is derived from an EMBL/GenBank/DDBJ whole genome shotgun (WGS) entry which is preliminary data.</text>
</comment>
<keyword evidence="4" id="KW-0238">DNA-binding</keyword>
<dbReference type="SUPFAM" id="SSF52172">
    <property type="entry name" value="CheY-like"/>
    <property type="match status" value="1"/>
</dbReference>
<keyword evidence="1" id="KW-0597">Phosphoprotein</keyword>
<protein>
    <submittedName>
        <fullName evidence="4">DNA-binding response regulator</fullName>
    </submittedName>
</protein>
<reference evidence="4 5" key="1">
    <citation type="submission" date="2018-05" db="EMBL/GenBank/DDBJ databases">
        <title>Flavobacterium sp. strain IMCC34759, incomplete genome.</title>
        <authorList>
            <person name="Joung Y."/>
            <person name="Cho J."/>
        </authorList>
    </citation>
    <scope>NUCLEOTIDE SEQUENCE [LARGE SCALE GENOMIC DNA]</scope>
    <source>
        <strain evidence="4 5">IMCC34759</strain>
    </source>
</reference>
<dbReference type="PROSITE" id="PS50110">
    <property type="entry name" value="RESPONSE_REGULATORY"/>
    <property type="match status" value="1"/>
</dbReference>
<feature type="modified residue" description="4-aspartylphosphate" evidence="1">
    <location>
        <position position="57"/>
    </location>
</feature>
<dbReference type="Proteomes" id="UP000247903">
    <property type="component" value="Unassembled WGS sequence"/>
</dbReference>
<dbReference type="PANTHER" id="PTHR37299:SF1">
    <property type="entry name" value="STAGE 0 SPORULATION PROTEIN A HOMOLOG"/>
    <property type="match status" value="1"/>
</dbReference>
<dbReference type="PANTHER" id="PTHR37299">
    <property type="entry name" value="TRANSCRIPTIONAL REGULATOR-RELATED"/>
    <property type="match status" value="1"/>
</dbReference>